<dbReference type="EMBL" id="CP036269">
    <property type="protein sequence ID" value="QDT40555.1"/>
    <property type="molecule type" value="Genomic_DNA"/>
</dbReference>
<dbReference type="Pfam" id="PF04940">
    <property type="entry name" value="BLUF"/>
    <property type="match status" value="1"/>
</dbReference>
<dbReference type="SUPFAM" id="SSF54975">
    <property type="entry name" value="Acylphosphatase/BLUF domain-like"/>
    <property type="match status" value="1"/>
</dbReference>
<dbReference type="GO" id="GO:0009882">
    <property type="term" value="F:blue light photoreceptor activity"/>
    <property type="evidence" value="ECO:0007669"/>
    <property type="project" value="InterPro"/>
</dbReference>
<evidence type="ECO:0000313" key="2">
    <source>
        <dbReference type="EMBL" id="QDT40555.1"/>
    </source>
</evidence>
<dbReference type="SMART" id="SM01034">
    <property type="entry name" value="BLUF"/>
    <property type="match status" value="1"/>
</dbReference>
<dbReference type="PROSITE" id="PS50925">
    <property type="entry name" value="BLUF"/>
    <property type="match status" value="1"/>
</dbReference>
<proteinExistence type="predicted"/>
<evidence type="ECO:0000259" key="1">
    <source>
        <dbReference type="PROSITE" id="PS50925"/>
    </source>
</evidence>
<dbReference type="Gene3D" id="3.30.70.100">
    <property type="match status" value="1"/>
</dbReference>
<name>A0A517R9K5_9PLAN</name>
<evidence type="ECO:0000313" key="3">
    <source>
        <dbReference type="Proteomes" id="UP000317171"/>
    </source>
</evidence>
<dbReference type="InterPro" id="IPR036046">
    <property type="entry name" value="Acylphosphatase-like_dom_sf"/>
</dbReference>
<dbReference type="GO" id="GO:0071949">
    <property type="term" value="F:FAD binding"/>
    <property type="evidence" value="ECO:0007669"/>
    <property type="project" value="InterPro"/>
</dbReference>
<protein>
    <submittedName>
        <fullName evidence="2">Blue light-and temperature-regulated antirepressor YcgF</fullName>
    </submittedName>
</protein>
<dbReference type="Proteomes" id="UP000317171">
    <property type="component" value="Chromosome"/>
</dbReference>
<dbReference type="KEGG" id="gaz:Pan241w_06120"/>
<accession>A0A517R9K5</accession>
<organism evidence="2 3">
    <name type="scientific">Gimesia alba</name>
    <dbReference type="NCBI Taxonomy" id="2527973"/>
    <lineage>
        <taxon>Bacteria</taxon>
        <taxon>Pseudomonadati</taxon>
        <taxon>Planctomycetota</taxon>
        <taxon>Planctomycetia</taxon>
        <taxon>Planctomycetales</taxon>
        <taxon>Planctomycetaceae</taxon>
        <taxon>Gimesia</taxon>
    </lineage>
</organism>
<dbReference type="InterPro" id="IPR007024">
    <property type="entry name" value="BLUF_domain"/>
</dbReference>
<reference evidence="2 3" key="1">
    <citation type="submission" date="2019-02" db="EMBL/GenBank/DDBJ databases">
        <title>Deep-cultivation of Planctomycetes and their phenomic and genomic characterization uncovers novel biology.</title>
        <authorList>
            <person name="Wiegand S."/>
            <person name="Jogler M."/>
            <person name="Boedeker C."/>
            <person name="Pinto D."/>
            <person name="Vollmers J."/>
            <person name="Rivas-Marin E."/>
            <person name="Kohn T."/>
            <person name="Peeters S.H."/>
            <person name="Heuer A."/>
            <person name="Rast P."/>
            <person name="Oberbeckmann S."/>
            <person name="Bunk B."/>
            <person name="Jeske O."/>
            <person name="Meyerdierks A."/>
            <person name="Storesund J.E."/>
            <person name="Kallscheuer N."/>
            <person name="Luecker S."/>
            <person name="Lage O.M."/>
            <person name="Pohl T."/>
            <person name="Merkel B.J."/>
            <person name="Hornburger P."/>
            <person name="Mueller R.-W."/>
            <person name="Bruemmer F."/>
            <person name="Labrenz M."/>
            <person name="Spormann A.M."/>
            <person name="Op den Camp H."/>
            <person name="Overmann J."/>
            <person name="Amann R."/>
            <person name="Jetten M.S.M."/>
            <person name="Mascher T."/>
            <person name="Medema M.H."/>
            <person name="Devos D.P."/>
            <person name="Kaster A.-K."/>
            <person name="Ovreas L."/>
            <person name="Rohde M."/>
            <person name="Galperin M.Y."/>
            <person name="Jogler C."/>
        </authorList>
    </citation>
    <scope>NUCLEOTIDE SEQUENCE [LARGE SCALE GENOMIC DNA]</scope>
    <source>
        <strain evidence="2 3">Pan241w</strain>
    </source>
</reference>
<feature type="domain" description="BLUF" evidence="1">
    <location>
        <begin position="1"/>
        <end position="79"/>
    </location>
</feature>
<keyword evidence="3" id="KW-1185">Reference proteome</keyword>
<sequence>MSEVGLKQILKSACRNNPQQGITGILVYDRGHFCQVLEGGYNDVEAVFARIQKDKRHCRVNRIISYPIQERLFPNWKMGLYNLDDSTEFDFYKLKKCMKSLHELTSVSEKRTLAKYALKIFIELKEKSTEQPEDLIEIV</sequence>
<dbReference type="AlphaFoldDB" id="A0A517R9K5"/>
<gene>
    <name evidence="2" type="primary">ycgF_1</name>
    <name evidence="2" type="ORF">Pan241w_06120</name>
</gene>